<accession>A0A4V1LTB2</accession>
<dbReference type="SUPFAM" id="SSF49503">
    <property type="entry name" value="Cupredoxins"/>
    <property type="match status" value="1"/>
</dbReference>
<dbReference type="PANTHER" id="PTHR38439:SF3">
    <property type="entry name" value="COPPER-RESISTANT CUPROPROTEIN COPI"/>
    <property type="match status" value="1"/>
</dbReference>
<evidence type="ECO:0008006" key="6">
    <source>
        <dbReference type="Google" id="ProtNLM"/>
    </source>
</evidence>
<dbReference type="InterPro" id="IPR050845">
    <property type="entry name" value="Cu-binding_ET"/>
</dbReference>
<dbReference type="Proteomes" id="UP000290287">
    <property type="component" value="Unassembled WGS sequence"/>
</dbReference>
<evidence type="ECO:0000313" key="4">
    <source>
        <dbReference type="EMBL" id="RXJ74588.1"/>
    </source>
</evidence>
<evidence type="ECO:0000256" key="2">
    <source>
        <dbReference type="ARBA" id="ARBA00023008"/>
    </source>
</evidence>
<keyword evidence="3" id="KW-0732">Signal</keyword>
<comment type="caution">
    <text evidence="4">The sequence shown here is derived from an EMBL/GenBank/DDBJ whole genome shotgun (WGS) entry which is preliminary data.</text>
</comment>
<sequence length="156" mass="17271">MKSRFALGAIAMSAMFVLCRPSVAAVSSVGAPADEFALATEIRVTLDDTFQMKFSEKPVVKAGNIINFVVTNRGRIRHEFFIGDKAEQLKHKRKIRALRGTAENAQTSFSNAILLAPGQTKSLKWRFDNPGKVVIFACNMPGHYEAGEYYITVVEE</sequence>
<evidence type="ECO:0000256" key="1">
    <source>
        <dbReference type="ARBA" id="ARBA00022723"/>
    </source>
</evidence>
<name>A0A4V1LTB2_9GAMM</name>
<feature type="chain" id="PRO_5020919188" description="Blue (type 1) copper domain-containing protein" evidence="3">
    <location>
        <begin position="25"/>
        <end position="156"/>
    </location>
</feature>
<dbReference type="Gene3D" id="2.60.40.420">
    <property type="entry name" value="Cupredoxins - blue copper proteins"/>
    <property type="match status" value="1"/>
</dbReference>
<dbReference type="EMBL" id="PEIB01000002">
    <property type="protein sequence ID" value="RXJ74588.1"/>
    <property type="molecule type" value="Genomic_DNA"/>
</dbReference>
<gene>
    <name evidence="4" type="ORF">CS022_03190</name>
</gene>
<organism evidence="4 5">
    <name type="scientific">Veronia nyctiphanis</name>
    <dbReference type="NCBI Taxonomy" id="1278244"/>
    <lineage>
        <taxon>Bacteria</taxon>
        <taxon>Pseudomonadati</taxon>
        <taxon>Pseudomonadota</taxon>
        <taxon>Gammaproteobacteria</taxon>
        <taxon>Vibrionales</taxon>
        <taxon>Vibrionaceae</taxon>
        <taxon>Veronia</taxon>
    </lineage>
</organism>
<dbReference type="AlphaFoldDB" id="A0A4V1LTB2"/>
<keyword evidence="1" id="KW-0479">Metal-binding</keyword>
<evidence type="ECO:0000256" key="3">
    <source>
        <dbReference type="SAM" id="SignalP"/>
    </source>
</evidence>
<protein>
    <recommendedName>
        <fullName evidence="6">Blue (type 1) copper domain-containing protein</fullName>
    </recommendedName>
</protein>
<keyword evidence="2" id="KW-0186">Copper</keyword>
<dbReference type="RefSeq" id="WP_129121057.1">
    <property type="nucleotide sequence ID" value="NZ_PEIB01000002.1"/>
</dbReference>
<dbReference type="GO" id="GO:0046872">
    <property type="term" value="F:metal ion binding"/>
    <property type="evidence" value="ECO:0007669"/>
    <property type="project" value="UniProtKB-KW"/>
</dbReference>
<dbReference type="PANTHER" id="PTHR38439">
    <property type="entry name" value="AURACYANIN-B"/>
    <property type="match status" value="1"/>
</dbReference>
<feature type="signal peptide" evidence="3">
    <location>
        <begin position="1"/>
        <end position="24"/>
    </location>
</feature>
<proteinExistence type="predicted"/>
<dbReference type="InterPro" id="IPR008972">
    <property type="entry name" value="Cupredoxin"/>
</dbReference>
<keyword evidence="5" id="KW-1185">Reference proteome</keyword>
<reference evidence="4 5" key="1">
    <citation type="submission" date="2017-10" db="EMBL/GenBank/DDBJ databases">
        <title>Nyctiphanis sp. nov., isolated from the stomach of the euphausiid Nyctiphanes simplex (Hansen, 1911) in the Gulf of California.</title>
        <authorList>
            <person name="Gomez-Gil B."/>
            <person name="Aguilar-Mendez M."/>
            <person name="Lopez-Cortes A."/>
            <person name="Gomez-Gutierrez J."/>
            <person name="Roque A."/>
            <person name="Lang E."/>
            <person name="Gonzalez-Castillo A."/>
        </authorList>
    </citation>
    <scope>NUCLEOTIDE SEQUENCE [LARGE SCALE GENOMIC DNA]</scope>
    <source>
        <strain evidence="4 5">CAIM 600</strain>
    </source>
</reference>
<evidence type="ECO:0000313" key="5">
    <source>
        <dbReference type="Proteomes" id="UP000290287"/>
    </source>
</evidence>
<dbReference type="OrthoDB" id="9816061at2"/>